<keyword evidence="1" id="KW-0472">Membrane</keyword>
<feature type="transmembrane region" description="Helical" evidence="1">
    <location>
        <begin position="24"/>
        <end position="43"/>
    </location>
</feature>
<reference evidence="2 3" key="1">
    <citation type="journal article" date="2019" name="Int. J. Syst. Evol. Microbiol.">
        <title>The Global Catalogue of Microorganisms (GCM) 10K type strain sequencing project: providing services to taxonomists for standard genome sequencing and annotation.</title>
        <authorList>
            <consortium name="The Broad Institute Genomics Platform"/>
            <consortium name="The Broad Institute Genome Sequencing Center for Infectious Disease"/>
            <person name="Wu L."/>
            <person name="Ma J."/>
        </authorList>
    </citation>
    <scope>NUCLEOTIDE SEQUENCE [LARGE SCALE GENOMIC DNA]</scope>
    <source>
        <strain evidence="2 3">CGMCC 1.10390</strain>
    </source>
</reference>
<evidence type="ECO:0000313" key="3">
    <source>
        <dbReference type="Proteomes" id="UP001597034"/>
    </source>
</evidence>
<name>A0ABD6DJ62_9EURY</name>
<dbReference type="RefSeq" id="WP_256399204.1">
    <property type="nucleotide sequence ID" value="NZ_JANHJR010000001.1"/>
</dbReference>
<protein>
    <submittedName>
        <fullName evidence="2">Uncharacterized protein</fullName>
    </submittedName>
</protein>
<organism evidence="2 3">
    <name type="scientific">Haloarchaeobius litoreus</name>
    <dbReference type="NCBI Taxonomy" id="755306"/>
    <lineage>
        <taxon>Archaea</taxon>
        <taxon>Methanobacteriati</taxon>
        <taxon>Methanobacteriota</taxon>
        <taxon>Stenosarchaea group</taxon>
        <taxon>Halobacteria</taxon>
        <taxon>Halobacteriales</taxon>
        <taxon>Halorubellaceae</taxon>
        <taxon>Haloarchaeobius</taxon>
    </lineage>
</organism>
<accession>A0ABD6DJ62</accession>
<dbReference type="EMBL" id="JBHUDO010000002">
    <property type="protein sequence ID" value="MFD1645284.1"/>
    <property type="molecule type" value="Genomic_DNA"/>
</dbReference>
<dbReference type="AlphaFoldDB" id="A0ABD6DJ62"/>
<evidence type="ECO:0000256" key="1">
    <source>
        <dbReference type="SAM" id="Phobius"/>
    </source>
</evidence>
<sequence>MDDNLAGEVDTFIRMTREFPIRTGFLTFSLPGFALLQLLNGILHGGSLLLIGSFVVLAMACSVLLAQYQLAVYRQQRLSRQWP</sequence>
<dbReference type="Proteomes" id="UP001597034">
    <property type="component" value="Unassembled WGS sequence"/>
</dbReference>
<proteinExistence type="predicted"/>
<keyword evidence="1" id="KW-1133">Transmembrane helix</keyword>
<comment type="caution">
    <text evidence="2">The sequence shown here is derived from an EMBL/GenBank/DDBJ whole genome shotgun (WGS) entry which is preliminary data.</text>
</comment>
<evidence type="ECO:0000313" key="2">
    <source>
        <dbReference type="EMBL" id="MFD1645284.1"/>
    </source>
</evidence>
<feature type="transmembrane region" description="Helical" evidence="1">
    <location>
        <begin position="49"/>
        <end position="73"/>
    </location>
</feature>
<gene>
    <name evidence="2" type="ORF">ACFSBL_06275</name>
</gene>
<keyword evidence="3" id="KW-1185">Reference proteome</keyword>
<keyword evidence="1" id="KW-0812">Transmembrane</keyword>